<dbReference type="Proteomes" id="UP000235036">
    <property type="component" value="Unassembled WGS sequence"/>
</dbReference>
<evidence type="ECO:0000313" key="1">
    <source>
        <dbReference type="EMBL" id="PLZ86381.1"/>
    </source>
</evidence>
<proteinExistence type="predicted"/>
<dbReference type="RefSeq" id="WP_016867914.1">
    <property type="nucleotide sequence ID" value="NZ_CAWNVR010000586.1"/>
</dbReference>
<dbReference type="EMBL" id="NRQW01000466">
    <property type="protein sequence ID" value="PLZ86381.1"/>
    <property type="molecule type" value="Genomic_DNA"/>
</dbReference>
<accession>A0A2N6JZ67</accession>
<sequence length="96" mass="10504">MSVSTIEAVVTQAAIASLNTYQKHLSPRKGFSCPHRLLYGGESCSDYVKRLLINHNLLTAIQMAPQRFKACKISAQTLQSQRAEGGCIIIPCCIPI</sequence>
<name>A0A2N6JZ67_FISMU</name>
<protein>
    <submittedName>
        <fullName evidence="1">Membrane protein insertion efficiency factor YidD</fullName>
    </submittedName>
</protein>
<dbReference type="InterPro" id="IPR002696">
    <property type="entry name" value="Membr_insert_effic_factor_YidD"/>
</dbReference>
<gene>
    <name evidence="1" type="ORF">CEN44_20090</name>
</gene>
<dbReference type="SMART" id="SM01234">
    <property type="entry name" value="Haemolytic"/>
    <property type="match status" value="1"/>
</dbReference>
<evidence type="ECO:0000313" key="2">
    <source>
        <dbReference type="Proteomes" id="UP000235036"/>
    </source>
</evidence>
<organism evidence="1 2">
    <name type="scientific">Fischerella muscicola CCMEE 5323</name>
    <dbReference type="NCBI Taxonomy" id="2019572"/>
    <lineage>
        <taxon>Bacteria</taxon>
        <taxon>Bacillati</taxon>
        <taxon>Cyanobacteriota</taxon>
        <taxon>Cyanophyceae</taxon>
        <taxon>Nostocales</taxon>
        <taxon>Hapalosiphonaceae</taxon>
        <taxon>Fischerella</taxon>
    </lineage>
</organism>
<dbReference type="AlphaFoldDB" id="A0A2N6JZ67"/>
<keyword evidence="2" id="KW-1185">Reference proteome</keyword>
<comment type="caution">
    <text evidence="1">The sequence shown here is derived from an EMBL/GenBank/DDBJ whole genome shotgun (WGS) entry which is preliminary data.</text>
</comment>
<reference evidence="1 2" key="1">
    <citation type="submission" date="2017-08" db="EMBL/GenBank/DDBJ databases">
        <title>Genomes of Fischerella (Mastigocladus) sp. strains.</title>
        <authorList>
            <person name="Miller S.R."/>
        </authorList>
    </citation>
    <scope>NUCLEOTIDE SEQUENCE [LARGE SCALE GENOMIC DNA]</scope>
    <source>
        <strain evidence="1 2">CCMEE 5323</strain>
    </source>
</reference>
<dbReference type="NCBIfam" id="TIGR00278">
    <property type="entry name" value="membrane protein insertion efficiency factor YidD"/>
    <property type="match status" value="1"/>
</dbReference>